<organism evidence="2 3">
    <name type="scientific">Rhizorhabdus wittichii (strain DSM 6014 / CCUG 31198 / JCM 15750 / NBRC 105917 / EY 4224 / RW1)</name>
    <name type="common">Sphingomonas wittichii</name>
    <dbReference type="NCBI Taxonomy" id="392499"/>
    <lineage>
        <taxon>Bacteria</taxon>
        <taxon>Pseudomonadati</taxon>
        <taxon>Pseudomonadota</taxon>
        <taxon>Alphaproteobacteria</taxon>
        <taxon>Sphingomonadales</taxon>
        <taxon>Sphingomonadaceae</taxon>
        <taxon>Rhizorhabdus</taxon>
    </lineage>
</organism>
<keyword evidence="1" id="KW-0472">Membrane</keyword>
<dbReference type="KEGG" id="swi:Swit_1525"/>
<evidence type="ECO:0000313" key="2">
    <source>
        <dbReference type="EMBL" id="ABQ67888.1"/>
    </source>
</evidence>
<evidence type="ECO:0000313" key="3">
    <source>
        <dbReference type="Proteomes" id="UP000001989"/>
    </source>
</evidence>
<sequence length="178" mass="19058">MKGATPAGASDEPKAFIRKAVISNIGIGFVLSIFFSVLLFSDKPLFTPFAPDRAALGIFPATFNVTVLMTIGMTLSVRSRARRGIVRAPDQGELPAASRWLPKPLMARAIAFAAAVTLILAPPTLLVVWGATHIGLLPGQWSLIGLIAYYAAYFAVHAMTVPPILIWRALCEAEGRQA</sequence>
<feature type="transmembrane region" description="Helical" evidence="1">
    <location>
        <begin position="21"/>
        <end position="41"/>
    </location>
</feature>
<keyword evidence="3" id="KW-1185">Reference proteome</keyword>
<feature type="transmembrane region" description="Helical" evidence="1">
    <location>
        <begin position="109"/>
        <end position="131"/>
    </location>
</feature>
<dbReference type="AlphaFoldDB" id="A0A9J9HA74"/>
<keyword evidence="1" id="KW-1133">Transmembrane helix</keyword>
<keyword evidence="1" id="KW-0812">Transmembrane</keyword>
<name>A0A9J9HA74_RHIWR</name>
<feature type="transmembrane region" description="Helical" evidence="1">
    <location>
        <begin position="143"/>
        <end position="167"/>
    </location>
</feature>
<proteinExistence type="predicted"/>
<feature type="transmembrane region" description="Helical" evidence="1">
    <location>
        <begin position="53"/>
        <end position="77"/>
    </location>
</feature>
<reference evidence="2 3" key="1">
    <citation type="journal article" date="2010" name="J. Bacteriol.">
        <title>Genome sequence of the dioxin-mineralizing bacterium Sphingomonas wittichii RW1.</title>
        <authorList>
            <person name="Miller T.R."/>
            <person name="Delcher A.L."/>
            <person name="Salzberg S.L."/>
            <person name="Saunders E."/>
            <person name="Detter J.C."/>
            <person name="Halden R.U."/>
        </authorList>
    </citation>
    <scope>NUCLEOTIDE SEQUENCE [LARGE SCALE GENOMIC DNA]</scope>
    <source>
        <strain evidence="3">DSM 6014 / CCUG 31198 / JCM 15750 / NBRC 105917 / EY 4224 / RW1</strain>
    </source>
</reference>
<gene>
    <name evidence="2" type="ordered locus">Swit_1525</name>
</gene>
<dbReference type="EMBL" id="CP000699">
    <property type="protein sequence ID" value="ABQ67888.1"/>
    <property type="molecule type" value="Genomic_DNA"/>
</dbReference>
<evidence type="ECO:0000256" key="1">
    <source>
        <dbReference type="SAM" id="Phobius"/>
    </source>
</evidence>
<dbReference type="Proteomes" id="UP000001989">
    <property type="component" value="Chromosome"/>
</dbReference>
<protein>
    <submittedName>
        <fullName evidence="2">Uncharacterized protein</fullName>
    </submittedName>
</protein>
<accession>A0A9J9HA74</accession>